<proteinExistence type="predicted"/>
<dbReference type="Proteomes" id="UP000294814">
    <property type="component" value="Unassembled WGS sequence"/>
</dbReference>
<dbReference type="InterPro" id="IPR011256">
    <property type="entry name" value="Reg_factor_effector_dom_sf"/>
</dbReference>
<dbReference type="Pfam" id="PF06445">
    <property type="entry name" value="GyrI-like"/>
    <property type="match status" value="1"/>
</dbReference>
<protein>
    <submittedName>
        <fullName evidence="2">AraC family transcriptional regulator</fullName>
    </submittedName>
</protein>
<keyword evidence="3" id="KW-1185">Reference proteome</keyword>
<dbReference type="PANTHER" id="PTHR36444:SF2">
    <property type="entry name" value="TRANSCRIPTIONAL REGULATOR PROTEIN YOBU-RELATED"/>
    <property type="match status" value="1"/>
</dbReference>
<accession>A0A4R5F6J5</accession>
<dbReference type="PANTHER" id="PTHR36444">
    <property type="entry name" value="TRANSCRIPTIONAL REGULATOR PROTEIN YOBU-RELATED"/>
    <property type="match status" value="1"/>
</dbReference>
<dbReference type="InterPro" id="IPR029442">
    <property type="entry name" value="GyrI-like"/>
</dbReference>
<dbReference type="InterPro" id="IPR053182">
    <property type="entry name" value="YobU-like_regulator"/>
</dbReference>
<organism evidence="2 3">
    <name type="scientific">Flavobacterium rhamnosiphilum</name>
    <dbReference type="NCBI Taxonomy" id="2541724"/>
    <lineage>
        <taxon>Bacteria</taxon>
        <taxon>Pseudomonadati</taxon>
        <taxon>Bacteroidota</taxon>
        <taxon>Flavobacteriia</taxon>
        <taxon>Flavobacteriales</taxon>
        <taxon>Flavobacteriaceae</taxon>
        <taxon>Flavobacterium</taxon>
    </lineage>
</organism>
<comment type="caution">
    <text evidence="2">The sequence shown here is derived from an EMBL/GenBank/DDBJ whole genome shotgun (WGS) entry which is preliminary data.</text>
</comment>
<evidence type="ECO:0000313" key="3">
    <source>
        <dbReference type="Proteomes" id="UP000294814"/>
    </source>
</evidence>
<dbReference type="EMBL" id="SMLG01000008">
    <property type="protein sequence ID" value="TDE43292.1"/>
    <property type="molecule type" value="Genomic_DNA"/>
</dbReference>
<evidence type="ECO:0000259" key="1">
    <source>
        <dbReference type="SMART" id="SM00871"/>
    </source>
</evidence>
<name>A0A4R5F6J5_9FLAO</name>
<dbReference type="Gene3D" id="3.20.80.10">
    <property type="entry name" value="Regulatory factor, effector binding domain"/>
    <property type="match status" value="1"/>
</dbReference>
<sequence>MIPRIETLSEKKLIGKRITLSLSNNKTAELWKSFMPRRKEIKNNIDTDLYSIQKYDASYFNTFNPNTEFEKWAAVAVTDFNQIPEAMEPITLAGGLYAVFVHKGDVTTASKTFQYIFGIWLPNSEYVLDDRMHFELLGEKYKNNDPSSEEEIWIPIQLKV</sequence>
<dbReference type="InterPro" id="IPR010499">
    <property type="entry name" value="AraC_E-bd"/>
</dbReference>
<dbReference type="SUPFAM" id="SSF55136">
    <property type="entry name" value="Probable bacterial effector-binding domain"/>
    <property type="match status" value="1"/>
</dbReference>
<dbReference type="AlphaFoldDB" id="A0A4R5F6J5"/>
<dbReference type="OrthoDB" id="8560232at2"/>
<dbReference type="RefSeq" id="WP_131916681.1">
    <property type="nucleotide sequence ID" value="NZ_SMLG01000008.1"/>
</dbReference>
<gene>
    <name evidence="2" type="ORF">E0I26_11820</name>
</gene>
<evidence type="ECO:0000313" key="2">
    <source>
        <dbReference type="EMBL" id="TDE43292.1"/>
    </source>
</evidence>
<dbReference type="SMART" id="SM00871">
    <property type="entry name" value="AraC_E_bind"/>
    <property type="match status" value="1"/>
</dbReference>
<reference evidence="2 3" key="1">
    <citation type="submission" date="2019-03" db="EMBL/GenBank/DDBJ databases">
        <title>Novel species of Flavobacterium.</title>
        <authorList>
            <person name="Liu Q."/>
            <person name="Xin Y.-H."/>
        </authorList>
    </citation>
    <scope>NUCLEOTIDE SEQUENCE [LARGE SCALE GENOMIC DNA]</scope>
    <source>
        <strain evidence="2 3">LB3P52</strain>
    </source>
</reference>
<feature type="domain" description="AraC effector-binding" evidence="1">
    <location>
        <begin position="1"/>
        <end position="157"/>
    </location>
</feature>